<dbReference type="AlphaFoldDB" id="A0AAW2KQI7"/>
<evidence type="ECO:0000313" key="6">
    <source>
        <dbReference type="EMBL" id="KAL0308451.1"/>
    </source>
</evidence>
<evidence type="ECO:0000256" key="4">
    <source>
        <dbReference type="SAM" id="MobiDB-lite"/>
    </source>
</evidence>
<feature type="region of interest" description="Disordered" evidence="4">
    <location>
        <begin position="1"/>
        <end position="35"/>
    </location>
</feature>
<dbReference type="PANTHER" id="PTHR46058">
    <property type="entry name" value="PROTEIN BREVIS RADIX-LIKE 1"/>
    <property type="match status" value="1"/>
</dbReference>
<dbReference type="GO" id="GO:0005634">
    <property type="term" value="C:nucleus"/>
    <property type="evidence" value="ECO:0007669"/>
    <property type="project" value="UniProtKB-SubCell"/>
</dbReference>
<proteinExistence type="inferred from homology"/>
<comment type="similarity">
    <text evidence="2">Belongs to the BRX family.</text>
</comment>
<reference evidence="6" key="1">
    <citation type="submission" date="2020-06" db="EMBL/GenBank/DDBJ databases">
        <authorList>
            <person name="Li T."/>
            <person name="Hu X."/>
            <person name="Zhang T."/>
            <person name="Song X."/>
            <person name="Zhang H."/>
            <person name="Dai N."/>
            <person name="Sheng W."/>
            <person name="Hou X."/>
            <person name="Wei L."/>
        </authorList>
    </citation>
    <scope>NUCLEOTIDE SEQUENCE</scope>
    <source>
        <strain evidence="6">G02</strain>
        <tissue evidence="6">Leaf</tissue>
    </source>
</reference>
<dbReference type="EMBL" id="JACGWJ010000027">
    <property type="protein sequence ID" value="KAL0308451.1"/>
    <property type="molecule type" value="Genomic_DNA"/>
</dbReference>
<dbReference type="PROSITE" id="PS51514">
    <property type="entry name" value="BRX"/>
    <property type="match status" value="1"/>
</dbReference>
<dbReference type="PANTHER" id="PTHR46058:SF3">
    <property type="entry name" value="PROTEIN BREVIS RADIX-LIKE 4"/>
    <property type="match status" value="1"/>
</dbReference>
<evidence type="ECO:0000256" key="2">
    <source>
        <dbReference type="ARBA" id="ARBA00009057"/>
    </source>
</evidence>
<evidence type="ECO:0000256" key="3">
    <source>
        <dbReference type="ARBA" id="ARBA00023242"/>
    </source>
</evidence>
<comment type="subcellular location">
    <subcellularLocation>
        <location evidence="1">Nucleus</location>
    </subcellularLocation>
</comment>
<feature type="region of interest" description="Disordered" evidence="4">
    <location>
        <begin position="68"/>
        <end position="93"/>
    </location>
</feature>
<dbReference type="InterPro" id="IPR013591">
    <property type="entry name" value="Brevis_radix_dom"/>
</dbReference>
<feature type="domain" description="BRX" evidence="5">
    <location>
        <begin position="151"/>
        <end position="195"/>
    </location>
</feature>
<dbReference type="InterPro" id="IPR027988">
    <property type="entry name" value="BRX_N"/>
</dbReference>
<evidence type="ECO:0000256" key="1">
    <source>
        <dbReference type="ARBA" id="ARBA00004123"/>
    </source>
</evidence>
<keyword evidence="3" id="KW-0539">Nucleus</keyword>
<name>A0AAW2KQI7_SESRA</name>
<dbReference type="InterPro" id="IPR044532">
    <property type="entry name" value="BRX-like"/>
</dbReference>
<evidence type="ECO:0000259" key="5">
    <source>
        <dbReference type="PROSITE" id="PS51514"/>
    </source>
</evidence>
<organism evidence="6">
    <name type="scientific">Sesamum radiatum</name>
    <name type="common">Black benniseed</name>
    <dbReference type="NCBI Taxonomy" id="300843"/>
    <lineage>
        <taxon>Eukaryota</taxon>
        <taxon>Viridiplantae</taxon>
        <taxon>Streptophyta</taxon>
        <taxon>Embryophyta</taxon>
        <taxon>Tracheophyta</taxon>
        <taxon>Spermatophyta</taxon>
        <taxon>Magnoliopsida</taxon>
        <taxon>eudicotyledons</taxon>
        <taxon>Gunneridae</taxon>
        <taxon>Pentapetalae</taxon>
        <taxon>asterids</taxon>
        <taxon>lamiids</taxon>
        <taxon>Lamiales</taxon>
        <taxon>Pedaliaceae</taxon>
        <taxon>Sesamum</taxon>
    </lineage>
</organism>
<reference evidence="6" key="2">
    <citation type="journal article" date="2024" name="Plant">
        <title>Genomic evolution and insights into agronomic trait innovations of Sesamum species.</title>
        <authorList>
            <person name="Miao H."/>
            <person name="Wang L."/>
            <person name="Qu L."/>
            <person name="Liu H."/>
            <person name="Sun Y."/>
            <person name="Le M."/>
            <person name="Wang Q."/>
            <person name="Wei S."/>
            <person name="Zheng Y."/>
            <person name="Lin W."/>
            <person name="Duan Y."/>
            <person name="Cao H."/>
            <person name="Xiong S."/>
            <person name="Wang X."/>
            <person name="Wei L."/>
            <person name="Li C."/>
            <person name="Ma Q."/>
            <person name="Ju M."/>
            <person name="Zhao R."/>
            <person name="Li G."/>
            <person name="Mu C."/>
            <person name="Tian Q."/>
            <person name="Mei H."/>
            <person name="Zhang T."/>
            <person name="Gao T."/>
            <person name="Zhang H."/>
        </authorList>
    </citation>
    <scope>NUCLEOTIDE SEQUENCE</scope>
    <source>
        <strain evidence="6">G02</strain>
    </source>
</reference>
<dbReference type="Pfam" id="PF08381">
    <property type="entry name" value="BRX"/>
    <property type="match status" value="1"/>
</dbReference>
<protein>
    <submittedName>
        <fullName evidence="6">Protein Brevis radix-like 4</fullName>
    </submittedName>
</protein>
<sequence length="195" mass="21065">MLTCIARSKQGSDDSASADHHLHHHQPGEKINSNAVPTKHAIKALSSQIKDMALKASGAYRHCAPCANQPAAQPRRNGSFGGGGGGESDSVAPDKFRWSYRRTGSSNSSSTAGRRELEARLKGISSGEGTPASASGRRIEPVVFVEENEPKEWVAQVEPGVLITFVSLPRGGNDLKRIRFRYPLLVISYSLLVRF</sequence>
<accession>A0AAW2KQI7</accession>
<dbReference type="Pfam" id="PF13713">
    <property type="entry name" value="BRX_N"/>
    <property type="match status" value="1"/>
</dbReference>
<gene>
    <name evidence="6" type="ORF">Sradi_5787400</name>
</gene>
<comment type="caution">
    <text evidence="6">The sequence shown here is derived from an EMBL/GenBank/DDBJ whole genome shotgun (WGS) entry which is preliminary data.</text>
</comment>